<reference evidence="2" key="1">
    <citation type="submission" date="2021-12" db="EMBL/GenBank/DDBJ databases">
        <authorList>
            <person name="King R."/>
        </authorList>
    </citation>
    <scope>NUCLEOTIDE SEQUENCE</scope>
</reference>
<name>A0A9P0A6T7_BEMTA</name>
<dbReference type="PANTHER" id="PTHR22255:SF9">
    <property type="entry name" value="LP06548P"/>
    <property type="match status" value="1"/>
</dbReference>
<gene>
    <name evidence="2" type="ORF">BEMITA_LOCUS6695</name>
</gene>
<dbReference type="PANTHER" id="PTHR22255">
    <property type="entry name" value="LP06548P"/>
    <property type="match status" value="1"/>
</dbReference>
<dbReference type="EMBL" id="OU963864">
    <property type="protein sequence ID" value="CAH0387720.1"/>
    <property type="molecule type" value="Genomic_DNA"/>
</dbReference>
<keyword evidence="3" id="KW-1185">Reference proteome</keyword>
<proteinExistence type="predicted"/>
<sequence>MVVEELECLADWKDGSSRYLVGRLEHKTASSDEDKYRCFMWEVNTENGNHFYQVAQSGDASCSGILSPTEGSRTIKLSRSKSLRVYPSLNDSIVL</sequence>
<feature type="domain" description="DUF7042" evidence="1">
    <location>
        <begin position="3"/>
        <end position="78"/>
    </location>
</feature>
<evidence type="ECO:0000259" key="1">
    <source>
        <dbReference type="Pfam" id="PF23069"/>
    </source>
</evidence>
<dbReference type="GO" id="GO:0061909">
    <property type="term" value="P:autophagosome-lysosome fusion"/>
    <property type="evidence" value="ECO:0007669"/>
    <property type="project" value="TreeGrafter"/>
</dbReference>
<dbReference type="AlphaFoldDB" id="A0A9P0A6T7"/>
<organism evidence="2 3">
    <name type="scientific">Bemisia tabaci</name>
    <name type="common">Sweetpotato whitefly</name>
    <name type="synonym">Aleurodes tabaci</name>
    <dbReference type="NCBI Taxonomy" id="7038"/>
    <lineage>
        <taxon>Eukaryota</taxon>
        <taxon>Metazoa</taxon>
        <taxon>Ecdysozoa</taxon>
        <taxon>Arthropoda</taxon>
        <taxon>Hexapoda</taxon>
        <taxon>Insecta</taxon>
        <taxon>Pterygota</taxon>
        <taxon>Neoptera</taxon>
        <taxon>Paraneoptera</taxon>
        <taxon>Hemiptera</taxon>
        <taxon>Sternorrhyncha</taxon>
        <taxon>Aleyrodoidea</taxon>
        <taxon>Aleyrodidae</taxon>
        <taxon>Aleyrodinae</taxon>
        <taxon>Bemisia</taxon>
    </lineage>
</organism>
<dbReference type="Pfam" id="PF23069">
    <property type="entry name" value="DUF7042"/>
    <property type="match status" value="1"/>
</dbReference>
<dbReference type="InterPro" id="IPR055470">
    <property type="entry name" value="DUF7042"/>
</dbReference>
<protein>
    <recommendedName>
        <fullName evidence="1">DUF7042 domain-containing protein</fullName>
    </recommendedName>
</protein>
<evidence type="ECO:0000313" key="3">
    <source>
        <dbReference type="Proteomes" id="UP001152759"/>
    </source>
</evidence>
<dbReference type="Proteomes" id="UP001152759">
    <property type="component" value="Chromosome 3"/>
</dbReference>
<evidence type="ECO:0000313" key="2">
    <source>
        <dbReference type="EMBL" id="CAH0387720.1"/>
    </source>
</evidence>
<accession>A0A9P0A6T7</accession>